<protein>
    <submittedName>
        <fullName evidence="1">Uncharacterized protein</fullName>
    </submittedName>
</protein>
<reference evidence="1 2" key="1">
    <citation type="submission" date="2019-02" db="EMBL/GenBank/DDBJ databases">
        <title>The Batch Genome Submission of Acinetobacter spp. strains.</title>
        <authorList>
            <person name="Qin J."/>
            <person name="Hu Y."/>
            <person name="Ye H."/>
            <person name="Wei L."/>
            <person name="Feng Y."/>
            <person name="Zong Z."/>
        </authorList>
    </citation>
    <scope>NUCLEOTIDE SEQUENCE [LARGE SCALE GENOMIC DNA]</scope>
    <source>
        <strain evidence="1 2">WCHAP100012</strain>
    </source>
</reference>
<evidence type="ECO:0000313" key="1">
    <source>
        <dbReference type="EMBL" id="RZH32948.1"/>
    </source>
</evidence>
<dbReference type="Proteomes" id="UP000294065">
    <property type="component" value="Unassembled WGS sequence"/>
</dbReference>
<proteinExistence type="predicted"/>
<gene>
    <name evidence="1" type="ORF">EXD98_04555</name>
</gene>
<dbReference type="EMBL" id="SGTH01000001">
    <property type="protein sequence ID" value="RZH32948.1"/>
    <property type="molecule type" value="Genomic_DNA"/>
</dbReference>
<name>A0AAE8GCC6_ACIPI</name>
<accession>A0AAE8GCC6</accession>
<comment type="caution">
    <text evidence="1">The sequence shown here is derived from an EMBL/GenBank/DDBJ whole genome shotgun (WGS) entry which is preliminary data.</text>
</comment>
<organism evidence="1 2">
    <name type="scientific">Acinetobacter pittii</name>
    <name type="common">Acinetobacter genomosp. 3</name>
    <dbReference type="NCBI Taxonomy" id="48296"/>
    <lineage>
        <taxon>Bacteria</taxon>
        <taxon>Pseudomonadati</taxon>
        <taxon>Pseudomonadota</taxon>
        <taxon>Gammaproteobacteria</taxon>
        <taxon>Moraxellales</taxon>
        <taxon>Moraxellaceae</taxon>
        <taxon>Acinetobacter</taxon>
        <taxon>Acinetobacter calcoaceticus/baumannii complex</taxon>
    </lineage>
</organism>
<sequence>MEYKANFMPLINIHIKIFKNIKNSYFY</sequence>
<dbReference type="AlphaFoldDB" id="A0AAE8GCC6"/>
<evidence type="ECO:0000313" key="2">
    <source>
        <dbReference type="Proteomes" id="UP000294065"/>
    </source>
</evidence>